<organism evidence="1 2">
    <name type="scientific">Roseospira marina</name>
    <dbReference type="NCBI Taxonomy" id="140057"/>
    <lineage>
        <taxon>Bacteria</taxon>
        <taxon>Pseudomonadati</taxon>
        <taxon>Pseudomonadota</taxon>
        <taxon>Alphaproteobacteria</taxon>
        <taxon>Rhodospirillales</taxon>
        <taxon>Rhodospirillaceae</taxon>
        <taxon>Roseospira</taxon>
    </lineage>
</organism>
<sequence>MPFARLTLIPQQPPEIIERLTTDLTDLIAADLGKRHELTSVLIETPSRARWTIGAGPQPTAAHLEICVTAGTNSADEKRRFIRHAMDRLRQAIPALPEASYVVVRDLPGGDWGYDGRTQADRARHRP</sequence>
<evidence type="ECO:0008006" key="3">
    <source>
        <dbReference type="Google" id="ProtNLM"/>
    </source>
</evidence>
<comment type="caution">
    <text evidence="1">The sequence shown here is derived from an EMBL/GenBank/DDBJ whole genome shotgun (WGS) entry which is preliminary data.</text>
</comment>
<proteinExistence type="predicted"/>
<reference evidence="1 2" key="1">
    <citation type="submission" date="2019-09" db="EMBL/GenBank/DDBJ databases">
        <title>Genome sequence of Roseospira marina, one of the more divergent members of the non-sulfur purple photosynthetic bacterial family, the Rhodospirillaceae.</title>
        <authorList>
            <person name="Meyer T."/>
            <person name="Kyndt J."/>
        </authorList>
    </citation>
    <scope>NUCLEOTIDE SEQUENCE [LARGE SCALE GENOMIC DNA]</scope>
    <source>
        <strain evidence="1 2">DSM 15113</strain>
    </source>
</reference>
<name>A0A5M6I859_9PROT</name>
<accession>A0A5M6I859</accession>
<protein>
    <recommendedName>
        <fullName evidence="3">4-oxalocrotonate tautomerase</fullName>
    </recommendedName>
</protein>
<dbReference type="OrthoDB" id="9803586at2"/>
<dbReference type="InterPro" id="IPR014347">
    <property type="entry name" value="Tautomerase/MIF_sf"/>
</dbReference>
<dbReference type="SUPFAM" id="SSF55331">
    <property type="entry name" value="Tautomerase/MIF"/>
    <property type="match status" value="1"/>
</dbReference>
<dbReference type="RefSeq" id="WP_150063753.1">
    <property type="nucleotide sequence ID" value="NZ_JACHII010000023.1"/>
</dbReference>
<dbReference type="EMBL" id="VWPJ01000023">
    <property type="protein sequence ID" value="KAA5604097.1"/>
    <property type="molecule type" value="Genomic_DNA"/>
</dbReference>
<evidence type="ECO:0000313" key="2">
    <source>
        <dbReference type="Proteomes" id="UP000324065"/>
    </source>
</evidence>
<gene>
    <name evidence="1" type="ORF">F1188_17555</name>
</gene>
<dbReference type="AlphaFoldDB" id="A0A5M6I859"/>
<dbReference type="Proteomes" id="UP000324065">
    <property type="component" value="Unassembled WGS sequence"/>
</dbReference>
<keyword evidence="2" id="KW-1185">Reference proteome</keyword>
<dbReference type="Gene3D" id="3.30.429.10">
    <property type="entry name" value="Macrophage Migration Inhibitory Factor"/>
    <property type="match status" value="2"/>
</dbReference>
<evidence type="ECO:0000313" key="1">
    <source>
        <dbReference type="EMBL" id="KAA5604097.1"/>
    </source>
</evidence>